<proteinExistence type="inferred from homology"/>
<accession>A0A1H6SX09</accession>
<sequence length="326" mass="35691">MSPKVAIVYWCDGAGHAARSIPVAKELESRGVDVVIGGGGQGEKFVSMNGFDQPPFTKVSVAGSTPRAFLEHTLFDLIPSAVRRFREIYRWLKTEEPETLVTDDIFAMFAAVLLGIDFYRIDHLTTDLFGPVWGTPLKIYNAVSLQFSDGIIVTSLWEDEPDPPGITRVGPLAQEGDAEEGEANAESTIEPYDVLLNPGTHGEDFDEIRRRLERMGYDVRTVGDDEWETKPTMTPYTAAADVVVCTGFSSIADTVVAGTPCVIYPFLPFQKAIADRADTMGIEGISKATSVEHVIDRVVEYCGSDVQPSYDNGAPAFVDRVLADRE</sequence>
<dbReference type="GO" id="GO:0016757">
    <property type="term" value="F:glycosyltransferase activity"/>
    <property type="evidence" value="ECO:0007669"/>
    <property type="project" value="TreeGrafter"/>
</dbReference>
<dbReference type="RefSeq" id="WP_089671572.1">
    <property type="nucleotide sequence ID" value="NZ_CP024845.1"/>
</dbReference>
<comment type="similarity">
    <text evidence="1">Belongs to the glycosyltransferase 28 family.</text>
</comment>
<dbReference type="PANTHER" id="PTHR21015">
    <property type="entry name" value="UDP-N-ACETYLGLUCOSAMINE--N-ACETYLMURAMYL-(PENTAPEPTIDE) PYROPHOSPHORYL-UNDECAPRENOL N-ACETYLGLUCOSAMINE TRANSFERASE 1"/>
    <property type="match status" value="1"/>
</dbReference>
<gene>
    <name evidence="2" type="ORF">SAMN05444271_106122</name>
</gene>
<dbReference type="AlphaFoldDB" id="A0A1H6SX09"/>
<evidence type="ECO:0000313" key="2">
    <source>
        <dbReference type="EMBL" id="SEI72423.1"/>
    </source>
</evidence>
<keyword evidence="3" id="KW-1185">Reference proteome</keyword>
<keyword evidence="2" id="KW-0808">Transferase</keyword>
<dbReference type="Proteomes" id="UP000198888">
    <property type="component" value="Unassembled WGS sequence"/>
</dbReference>
<dbReference type="OrthoDB" id="46222at2157"/>
<reference evidence="2 3" key="1">
    <citation type="submission" date="2016-10" db="EMBL/GenBank/DDBJ databases">
        <authorList>
            <person name="de Groot N.N."/>
        </authorList>
    </citation>
    <scope>NUCLEOTIDE SEQUENCE [LARGE SCALE GENOMIC DNA]</scope>
    <source>
        <strain evidence="2 3">DSM 22187</strain>
    </source>
</reference>
<dbReference type="KEGG" id="hae:halTADL_0192"/>
<dbReference type="STRING" id="1073996.SAMN05444271_106122"/>
<dbReference type="Gene3D" id="3.40.50.2000">
    <property type="entry name" value="Glycogen Phosphorylase B"/>
    <property type="match status" value="1"/>
</dbReference>
<evidence type="ECO:0000256" key="1">
    <source>
        <dbReference type="ARBA" id="ARBA00006962"/>
    </source>
</evidence>
<protein>
    <submittedName>
        <fullName evidence="2">UDP-N-acetylglucosamine:LPS N-acetylglucosamine transferase</fullName>
    </submittedName>
</protein>
<dbReference type="SUPFAM" id="SSF53756">
    <property type="entry name" value="UDP-Glycosyltransferase/glycogen phosphorylase"/>
    <property type="match status" value="1"/>
</dbReference>
<dbReference type="EMBL" id="FNYR01000006">
    <property type="protein sequence ID" value="SEI72423.1"/>
    <property type="molecule type" value="Genomic_DNA"/>
</dbReference>
<dbReference type="GeneID" id="35001024"/>
<evidence type="ECO:0000313" key="3">
    <source>
        <dbReference type="Proteomes" id="UP000198888"/>
    </source>
</evidence>
<name>A0A1H6SX09_9EURY</name>
<organism evidence="2 3">
    <name type="scientific">Halohasta litchfieldiae</name>
    <dbReference type="NCBI Taxonomy" id="1073996"/>
    <lineage>
        <taxon>Archaea</taxon>
        <taxon>Methanobacteriati</taxon>
        <taxon>Methanobacteriota</taxon>
        <taxon>Stenosarchaea group</taxon>
        <taxon>Halobacteria</taxon>
        <taxon>Halobacteriales</taxon>
        <taxon>Haloferacaceae</taxon>
        <taxon>Halohasta</taxon>
    </lineage>
</organism>
<accession>A0A2H4PY35</accession>
<dbReference type="PANTHER" id="PTHR21015:SF22">
    <property type="entry name" value="GLYCOSYLTRANSFERASE"/>
    <property type="match status" value="1"/>
</dbReference>